<proteinExistence type="predicted"/>
<protein>
    <submittedName>
        <fullName evidence="1">Uncharacterized protein</fullName>
    </submittedName>
</protein>
<dbReference type="STRING" id="97359.A0A550CUV0"/>
<evidence type="ECO:0000313" key="2">
    <source>
        <dbReference type="Proteomes" id="UP000320762"/>
    </source>
</evidence>
<evidence type="ECO:0000313" key="1">
    <source>
        <dbReference type="EMBL" id="TRM68572.1"/>
    </source>
</evidence>
<dbReference type="Proteomes" id="UP000320762">
    <property type="component" value="Unassembled WGS sequence"/>
</dbReference>
<comment type="caution">
    <text evidence="1">The sequence shown here is derived from an EMBL/GenBank/DDBJ whole genome shotgun (WGS) entry which is preliminary data.</text>
</comment>
<dbReference type="AlphaFoldDB" id="A0A550CUV0"/>
<accession>A0A550CUV0</accession>
<organism evidence="1 2">
    <name type="scientific">Schizophyllum amplum</name>
    <dbReference type="NCBI Taxonomy" id="97359"/>
    <lineage>
        <taxon>Eukaryota</taxon>
        <taxon>Fungi</taxon>
        <taxon>Dikarya</taxon>
        <taxon>Basidiomycota</taxon>
        <taxon>Agaricomycotina</taxon>
        <taxon>Agaricomycetes</taxon>
        <taxon>Agaricomycetidae</taxon>
        <taxon>Agaricales</taxon>
        <taxon>Schizophyllaceae</taxon>
        <taxon>Schizophyllum</taxon>
    </lineage>
</organism>
<dbReference type="EMBL" id="VDMD01000002">
    <property type="protein sequence ID" value="TRM68572.1"/>
    <property type="molecule type" value="Genomic_DNA"/>
</dbReference>
<gene>
    <name evidence="1" type="ORF">BD626DRAFT_565399</name>
</gene>
<keyword evidence="2" id="KW-1185">Reference proteome</keyword>
<sequence length="881" mass="98415">MACCSFCSPPGTLVKSQPLETLQNIPVATENETVVEMAASLIPDQQTNQGQFEAQPLSERCLPYMVLPPSRRIVSSFVTALLEEAIPESTCYHDVSYAVALYPCYSSAPSAKILPKFRVASSILTMPVNLAERCDTVTTPGVSTSLPNIRGLMDEAQGSNFSGAMDIAEECTASEGAVAAPSIPNETAAEVIDIHLAHAPSGSPQNHSLGVFDLSDKSSARALACFLLEQRSQFYSSVTFAQARAHITRTIILNPEYKTWRADFADENNDDNTDTLHRKTANVRRWRQEVSVSNIRDQNQASASIRHLSDLGQEIEDLIMETSDECGYPLIFPMAQDWDNISSLASETLSSDAKALAILGENGVRPYAWPSPDMPKVMAGIETLRSICENYLLCFDFGQVSHEGTYIYELSEADWDTWDRFCKEIEQEKNLRNAAKLPDLQTAQGGQIKMLRILPAIRQLCRNARATIKAVSARQSWDTLLATCLQGKSFDQYHTVHIRSDQDIPLPRSAHCDSVHGQYGSQWDVQQRYTNSANGTLTLHWDNPTTTLSAAATAAPSWLHESKLALETLIAKEYGRRVHMVSVDPSLGGGDTHYTDVRVLDAEPFVTCDTVACVSILDVFDVDPTDTEGIQQIEDFRIIGRSAARPGDRPMVGSNRWSRSEALDSNCLVNDPVLREVRQMIAGMRDIKSSHPPAATAKAVRRHRPLDDRIMDQSLGDDNRVESLRSIQLPCIWLEDTTQYTDFTEAFSQARYRLLSSVRFYAALGIYDLEVFAVATVGSYGHLLCGWGTKEEHDSEYTDVLVNIADINCPIWDLRDCSQIIRFFMNDVRAERASQCQRWEEIQAEIDRLKRDVEHIEETVKLQDLYERWPGLPFPEDMSRD</sequence>
<reference evidence="1 2" key="1">
    <citation type="journal article" date="2019" name="New Phytol.">
        <title>Comparative genomics reveals unique wood-decay strategies and fruiting body development in the Schizophyllaceae.</title>
        <authorList>
            <person name="Almasi E."/>
            <person name="Sahu N."/>
            <person name="Krizsan K."/>
            <person name="Balint B."/>
            <person name="Kovacs G.M."/>
            <person name="Kiss B."/>
            <person name="Cseklye J."/>
            <person name="Drula E."/>
            <person name="Henrissat B."/>
            <person name="Nagy I."/>
            <person name="Chovatia M."/>
            <person name="Adam C."/>
            <person name="LaButti K."/>
            <person name="Lipzen A."/>
            <person name="Riley R."/>
            <person name="Grigoriev I.V."/>
            <person name="Nagy L.G."/>
        </authorList>
    </citation>
    <scope>NUCLEOTIDE SEQUENCE [LARGE SCALE GENOMIC DNA]</scope>
    <source>
        <strain evidence="1 2">NL-1724</strain>
    </source>
</reference>
<name>A0A550CUV0_9AGAR</name>